<comment type="catalytic activity">
    <reaction evidence="14">
        <text>uridine(34) in tRNA + acetyl-CoA + S-adenosyl-L-methionine + H2O = 5-(carboxymethyl)uridine(34) in tRNA + 5'-deoxyadenosine + L-methionine + CoA + 2 H(+)</text>
        <dbReference type="Rhea" id="RHEA:61020"/>
        <dbReference type="Rhea" id="RHEA-COMP:10407"/>
        <dbReference type="Rhea" id="RHEA-COMP:11727"/>
        <dbReference type="ChEBI" id="CHEBI:15377"/>
        <dbReference type="ChEBI" id="CHEBI:15378"/>
        <dbReference type="ChEBI" id="CHEBI:17319"/>
        <dbReference type="ChEBI" id="CHEBI:57287"/>
        <dbReference type="ChEBI" id="CHEBI:57288"/>
        <dbReference type="ChEBI" id="CHEBI:57844"/>
        <dbReference type="ChEBI" id="CHEBI:59789"/>
        <dbReference type="ChEBI" id="CHEBI:65315"/>
        <dbReference type="ChEBI" id="CHEBI:74882"/>
        <dbReference type="EC" id="2.3.1.311"/>
    </reaction>
    <physiologicalReaction direction="left-to-right" evidence="14">
        <dbReference type="Rhea" id="RHEA:61021"/>
    </physiologicalReaction>
</comment>
<keyword evidence="20" id="KW-1185">Reference proteome</keyword>
<dbReference type="PANTHER" id="PTHR11135">
    <property type="entry name" value="HISTONE ACETYLTRANSFERASE-RELATED"/>
    <property type="match status" value="1"/>
</dbReference>
<dbReference type="InterPro" id="IPR000182">
    <property type="entry name" value="GNAT_dom"/>
</dbReference>
<keyword evidence="5 15" id="KW-0820">tRNA-binding</keyword>
<comment type="similarity">
    <text evidence="2 15">Belongs to the ELP3 family.</text>
</comment>
<dbReference type="InterPro" id="IPR007197">
    <property type="entry name" value="rSAM"/>
</dbReference>
<evidence type="ECO:0000313" key="20">
    <source>
        <dbReference type="Proteomes" id="UP001491310"/>
    </source>
</evidence>
<keyword evidence="7 15" id="KW-0949">S-adenosyl-L-methionine</keyword>
<feature type="domain" description="Radical SAM core" evidence="18">
    <location>
        <begin position="99"/>
        <end position="389"/>
    </location>
</feature>
<evidence type="ECO:0000256" key="4">
    <source>
        <dbReference type="ARBA" id="ARBA00022485"/>
    </source>
</evidence>
<evidence type="ECO:0000256" key="10">
    <source>
        <dbReference type="ARBA" id="ARBA00022884"/>
    </source>
</evidence>
<comment type="caution">
    <text evidence="19">The sequence shown here is derived from an EMBL/GenBank/DDBJ whole genome shotgun (WGS) entry which is preliminary data.</text>
</comment>
<comment type="pathway">
    <text evidence="1">tRNA modification; 5-methoxycarbonylmethyl-2-thiouridine-tRNA biosynthesis.</text>
</comment>
<evidence type="ECO:0000256" key="7">
    <source>
        <dbReference type="ARBA" id="ARBA00022691"/>
    </source>
</evidence>
<protein>
    <recommendedName>
        <fullName evidence="3 15">Elongator complex protein 3</fullName>
        <ecNumber evidence="15">2.3.1.-</ecNumber>
    </recommendedName>
</protein>
<dbReference type="Pfam" id="PF00583">
    <property type="entry name" value="Acetyltransf_1"/>
    <property type="match status" value="1"/>
</dbReference>
<evidence type="ECO:0000313" key="19">
    <source>
        <dbReference type="EMBL" id="KAK9907256.1"/>
    </source>
</evidence>
<evidence type="ECO:0000256" key="9">
    <source>
        <dbReference type="ARBA" id="ARBA00022723"/>
    </source>
</evidence>
<feature type="compositionally biased region" description="Polar residues" evidence="16">
    <location>
        <begin position="1"/>
        <end position="10"/>
    </location>
</feature>
<dbReference type="InterPro" id="IPR032432">
    <property type="entry name" value="Radical_SAM_C"/>
</dbReference>
<evidence type="ECO:0000256" key="11">
    <source>
        <dbReference type="ARBA" id="ARBA00023004"/>
    </source>
</evidence>
<dbReference type="PROSITE" id="PS51918">
    <property type="entry name" value="RADICAL_SAM"/>
    <property type="match status" value="1"/>
</dbReference>
<sequence>MGTMQASESAVYNGRKKLNRKGQPAISPEEARVKAITEIVAELMRGVKEGRDINLNTVKFEASKKYSLAKAPKLVEILNAVPEEYRSVLIPQLRAKPVRTASGIAVVAVMSKPHRCPHIATTGNICIYCPGGPDSDFEYSTQSYTGYEPTSMRAIRARYNPYVQARARVDQLRRLGHSVDKVEFILMGGTFMSLPAEYRDYFVRGLHDALSGHTSSSVGEAVRFSEQSHTRCIGLTIETRPDYCLGPHLEHMLSYGCTRLEIGLQSIYEDVARDTNRGHTVAAVGECFRLAKDAGFKVIAHMMPDLPNVGWERDLESFREFFENPAFRTDGLKIYPTLVIRGTGLYELWKAGLYRNYDPNLLVELVARLLALVPPWVRVYRIQRDIPMPLVTSGVEKGNLRELALARMGQLGLQCRDVRTREVGIQDIHQKVSPEEVELVRRDYTANAGWETFLSYEDVRQDILIGLLRLRRLPGRRSIVRELHVYGSAVAVHARDTSKHQHQGYGTLLLEEAERIAASEHRSRQLAIISGVGTRHYYRKLGYRLEGHYMVKDLFPVQRGWRCHQAPQKQPPHR</sequence>
<dbReference type="SFLD" id="SFLDS00029">
    <property type="entry name" value="Radical_SAM"/>
    <property type="match status" value="1"/>
</dbReference>
<dbReference type="SUPFAM" id="SSF102114">
    <property type="entry name" value="Radical SAM enzymes"/>
    <property type="match status" value="1"/>
</dbReference>
<dbReference type="SFLD" id="SFLDG01086">
    <property type="entry name" value="elongater_protein-like"/>
    <property type="match status" value="1"/>
</dbReference>
<dbReference type="PROSITE" id="PS51186">
    <property type="entry name" value="GNAT"/>
    <property type="match status" value="1"/>
</dbReference>
<keyword evidence="9 15" id="KW-0479">Metal-binding</keyword>
<keyword evidence="11" id="KW-0408">Iron</keyword>
<evidence type="ECO:0000259" key="18">
    <source>
        <dbReference type="PROSITE" id="PS51918"/>
    </source>
</evidence>
<dbReference type="NCBIfam" id="TIGR01211">
    <property type="entry name" value="ELP3"/>
    <property type="match status" value="1"/>
</dbReference>
<evidence type="ECO:0000256" key="2">
    <source>
        <dbReference type="ARBA" id="ARBA00005494"/>
    </source>
</evidence>
<feature type="region of interest" description="Disordered" evidence="16">
    <location>
        <begin position="1"/>
        <end position="26"/>
    </location>
</feature>
<evidence type="ECO:0000256" key="1">
    <source>
        <dbReference type="ARBA" id="ARBA00005043"/>
    </source>
</evidence>
<dbReference type="PANTHER" id="PTHR11135:SF0">
    <property type="entry name" value="ELONGATOR COMPLEX PROTEIN 3"/>
    <property type="match status" value="1"/>
</dbReference>
<dbReference type="InterPro" id="IPR056591">
    <property type="entry name" value="ELP3-like_N"/>
</dbReference>
<reference evidence="19 20" key="1">
    <citation type="journal article" date="2024" name="Nat. Commun.">
        <title>Phylogenomics reveals the evolutionary origins of lichenization in chlorophyte algae.</title>
        <authorList>
            <person name="Puginier C."/>
            <person name="Libourel C."/>
            <person name="Otte J."/>
            <person name="Skaloud P."/>
            <person name="Haon M."/>
            <person name="Grisel S."/>
            <person name="Petersen M."/>
            <person name="Berrin J.G."/>
            <person name="Delaux P.M."/>
            <person name="Dal Grande F."/>
            <person name="Keller J."/>
        </authorList>
    </citation>
    <scope>NUCLEOTIDE SEQUENCE [LARGE SCALE GENOMIC DNA]</scope>
    <source>
        <strain evidence="19 20">SAG 216-7</strain>
    </source>
</reference>
<keyword evidence="4" id="KW-0004">4Fe-4S</keyword>
<evidence type="ECO:0000256" key="14">
    <source>
        <dbReference type="ARBA" id="ARBA00047372"/>
    </source>
</evidence>
<keyword evidence="6 15" id="KW-0808">Transferase</keyword>
<dbReference type="InterPro" id="IPR034687">
    <property type="entry name" value="ELP3-like"/>
</dbReference>
<comment type="cofactor">
    <cofactor evidence="15">
        <name>[4Fe-4S] cluster</name>
        <dbReference type="ChEBI" id="CHEBI:49883"/>
    </cofactor>
    <text evidence="15">Binds 1 [4Fe-4S] cluster. The cluster is coordinated with 3 cysteines and an exchangeable S-adenosyl-L-methionine.</text>
</comment>
<evidence type="ECO:0000259" key="17">
    <source>
        <dbReference type="PROSITE" id="PS51186"/>
    </source>
</evidence>
<keyword evidence="10" id="KW-0694">RNA-binding</keyword>
<name>A0ABR2YKQ0_9CHLO</name>
<dbReference type="SMART" id="SM00729">
    <property type="entry name" value="Elp3"/>
    <property type="match status" value="1"/>
</dbReference>
<evidence type="ECO:0000256" key="8">
    <source>
        <dbReference type="ARBA" id="ARBA00022694"/>
    </source>
</evidence>
<organism evidence="19 20">
    <name type="scientific">Coccomyxa subellipsoidea</name>
    <dbReference type="NCBI Taxonomy" id="248742"/>
    <lineage>
        <taxon>Eukaryota</taxon>
        <taxon>Viridiplantae</taxon>
        <taxon>Chlorophyta</taxon>
        <taxon>core chlorophytes</taxon>
        <taxon>Trebouxiophyceae</taxon>
        <taxon>Trebouxiophyceae incertae sedis</taxon>
        <taxon>Coccomyxaceae</taxon>
        <taxon>Coccomyxa</taxon>
    </lineage>
</organism>
<evidence type="ECO:0000256" key="16">
    <source>
        <dbReference type="SAM" id="MobiDB-lite"/>
    </source>
</evidence>
<dbReference type="InterPro" id="IPR016181">
    <property type="entry name" value="Acyl_CoA_acyltransferase"/>
</dbReference>
<dbReference type="InterPro" id="IPR006638">
    <property type="entry name" value="Elp3/MiaA/NifB-like_rSAM"/>
</dbReference>
<dbReference type="Proteomes" id="UP001491310">
    <property type="component" value="Unassembled WGS sequence"/>
</dbReference>
<dbReference type="Gene3D" id="3.40.630.30">
    <property type="match status" value="1"/>
</dbReference>
<evidence type="ECO:0000256" key="12">
    <source>
        <dbReference type="ARBA" id="ARBA00023014"/>
    </source>
</evidence>
<dbReference type="InterPro" id="IPR039661">
    <property type="entry name" value="ELP3"/>
</dbReference>
<keyword evidence="12 15" id="KW-0411">Iron-sulfur</keyword>
<dbReference type="EMBL" id="JALJOT010000009">
    <property type="protein sequence ID" value="KAK9907256.1"/>
    <property type="molecule type" value="Genomic_DNA"/>
</dbReference>
<dbReference type="PIRSF" id="PIRSF005669">
    <property type="entry name" value="Hist_AcTrfase_ELP3"/>
    <property type="match status" value="1"/>
</dbReference>
<dbReference type="SFLD" id="SFLDF00344">
    <property type="entry name" value="ELP3-like"/>
    <property type="match status" value="1"/>
</dbReference>
<dbReference type="SUPFAM" id="SSF55729">
    <property type="entry name" value="Acyl-CoA N-acyltransferases (Nat)"/>
    <property type="match status" value="1"/>
</dbReference>
<dbReference type="Pfam" id="PF23613">
    <property type="entry name" value="ELP3_N"/>
    <property type="match status" value="1"/>
</dbReference>
<comment type="function">
    <text evidence="15">Catalytic tRNA acetyltransferase subunit of the elongator complex, which is required for multiple tRNA modifications, including mcm5U (5-methoxycarbonylmethyl uridine), mcm5s2U (5-methoxycarbonylmethyl-2-thiouridine), and ncm5U (5-carbamoylmethyl uridine). In the elongator complex, acts as a tRNA uridine(34) acetyltransferase by mediating formation of carboxymethyluridine in the wobble base at position 34 in tRNAs.</text>
</comment>
<evidence type="ECO:0000256" key="13">
    <source>
        <dbReference type="ARBA" id="ARBA00023315"/>
    </source>
</evidence>
<evidence type="ECO:0000256" key="6">
    <source>
        <dbReference type="ARBA" id="ARBA00022679"/>
    </source>
</evidence>
<keyword evidence="13 15" id="KW-0012">Acyltransferase</keyword>
<accession>A0ABR2YKQ0</accession>
<dbReference type="EC" id="2.3.1.-" evidence="15"/>
<dbReference type="InterPro" id="IPR058240">
    <property type="entry name" value="rSAM_sf"/>
</dbReference>
<feature type="domain" description="N-acetyltransferase" evidence="17">
    <location>
        <begin position="413"/>
        <end position="562"/>
    </location>
</feature>
<evidence type="ECO:0000256" key="5">
    <source>
        <dbReference type="ARBA" id="ARBA00022555"/>
    </source>
</evidence>
<dbReference type="CDD" id="cd01335">
    <property type="entry name" value="Radical_SAM"/>
    <property type="match status" value="1"/>
</dbReference>
<dbReference type="Pfam" id="PF16199">
    <property type="entry name" value="Radical_SAM_C"/>
    <property type="match status" value="1"/>
</dbReference>
<gene>
    <name evidence="19" type="ORF">WJX75_000122</name>
</gene>
<dbReference type="Pfam" id="PF04055">
    <property type="entry name" value="Radical_SAM"/>
    <property type="match status" value="1"/>
</dbReference>
<keyword evidence="8 15" id="KW-0819">tRNA processing</keyword>
<evidence type="ECO:0000256" key="15">
    <source>
        <dbReference type="PIRNR" id="PIRNR005669"/>
    </source>
</evidence>
<proteinExistence type="inferred from homology"/>
<evidence type="ECO:0000256" key="3">
    <source>
        <dbReference type="ARBA" id="ARBA00020266"/>
    </source>
</evidence>